<dbReference type="InterPro" id="IPR050570">
    <property type="entry name" value="Cell_wall_metabolism_enzyme"/>
</dbReference>
<accession>A0A381UEW5</accession>
<name>A0A381UEW5_9ZZZZ</name>
<organism evidence="1">
    <name type="scientific">marine metagenome</name>
    <dbReference type="NCBI Taxonomy" id="408172"/>
    <lineage>
        <taxon>unclassified sequences</taxon>
        <taxon>metagenomes</taxon>
        <taxon>ecological metagenomes</taxon>
    </lineage>
</organism>
<dbReference type="EMBL" id="UINC01006230">
    <property type="protein sequence ID" value="SVA26281.1"/>
    <property type="molecule type" value="Genomic_DNA"/>
</dbReference>
<dbReference type="Gene3D" id="2.70.70.10">
    <property type="entry name" value="Glucose Permease (Domain IIA)"/>
    <property type="match status" value="1"/>
</dbReference>
<dbReference type="SUPFAM" id="SSF51261">
    <property type="entry name" value="Duplicated hybrid motif"/>
    <property type="match status" value="1"/>
</dbReference>
<dbReference type="GO" id="GO:0004222">
    <property type="term" value="F:metalloendopeptidase activity"/>
    <property type="evidence" value="ECO:0007669"/>
    <property type="project" value="TreeGrafter"/>
</dbReference>
<gene>
    <name evidence="1" type="ORF">METZ01_LOCUS79135</name>
</gene>
<dbReference type="PANTHER" id="PTHR21666:SF289">
    <property type="entry name" value="L-ALA--D-GLU ENDOPEPTIDASE"/>
    <property type="match status" value="1"/>
</dbReference>
<dbReference type="InterPro" id="IPR011055">
    <property type="entry name" value="Dup_hybrid_motif"/>
</dbReference>
<evidence type="ECO:0000313" key="1">
    <source>
        <dbReference type="EMBL" id="SVA26281.1"/>
    </source>
</evidence>
<dbReference type="PANTHER" id="PTHR21666">
    <property type="entry name" value="PEPTIDASE-RELATED"/>
    <property type="match status" value="1"/>
</dbReference>
<sequence length="707" mass="79975">MHLKKILIPLLLFASSYAQEPHWPTDAGNAYSSNFGEYRDDHFHMGLDIRTNGVIGHEVYAAERGFISRIVTNYSGYGKAIYQKTISGKTIVYAHLDKFSPVMEKVVKLQQSKNKKYSISTNFSSNEFRITKGEVIGYTGETGYAFGPNLHFEVRDESDAALDPLNNGYLISDKVTPVMNKIALVPLSRGALINSSSLVQTIPLFRDKNGVYLFADTISVMGDFGLAIKAVDKREGSKYKYQFHKAELFVDNKPAFSLNYNRIPYNQTNNVRTLVQYELKKQNLGEYQKLYRLPEHPKMSVHELEETGILSLSPGYHKIEIKITDAAGNEAIARGIFLATFPMSINVKEVSRDEKIITLAMIPIRGGLAIRDAVTYSFTPFGFPDVKMSNIHTQKVGKSLHISFPIEEAKDRILQILAINQIGAIATPYHWSNYNSLKTVLDVNPKLDIMHTEGGMFFQIEMDQYAPARVNLKLSNDNIFKSYPVTQIQPTVFLSDMLSPKILNNVKYVDVSLTHNDQSRETRFNFIPGVAEPKMKTVILSRDKNCSIQTLSSTVYSPTAVWIEKVDKHAPVKNGYHLSSVYQLQPFDRVLKDEFLIGLKYNHRYSGHTKMGIYYYDEKADDWEYVPTKNNSERNILTASLDQFHAITIIQDLVAPIILKTFPANNGYYKSSDITKIIIDVDDAISGIEPKEKSFSIKLDGEKLFCA</sequence>
<proteinExistence type="predicted"/>
<protein>
    <submittedName>
        <fullName evidence="1">Uncharacterized protein</fullName>
    </submittedName>
</protein>
<dbReference type="AlphaFoldDB" id="A0A381UEW5"/>
<feature type="non-terminal residue" evidence="1">
    <location>
        <position position="707"/>
    </location>
</feature>
<reference evidence="1" key="1">
    <citation type="submission" date="2018-05" db="EMBL/GenBank/DDBJ databases">
        <authorList>
            <person name="Lanie J.A."/>
            <person name="Ng W.-L."/>
            <person name="Kazmierczak K.M."/>
            <person name="Andrzejewski T.M."/>
            <person name="Davidsen T.M."/>
            <person name="Wayne K.J."/>
            <person name="Tettelin H."/>
            <person name="Glass J.I."/>
            <person name="Rusch D."/>
            <person name="Podicherti R."/>
            <person name="Tsui H.-C.T."/>
            <person name="Winkler M.E."/>
        </authorList>
    </citation>
    <scope>NUCLEOTIDE SEQUENCE</scope>
</reference>
<dbReference type="CDD" id="cd12797">
    <property type="entry name" value="M23_peptidase"/>
    <property type="match status" value="1"/>
</dbReference>